<dbReference type="EMBL" id="CP025682">
    <property type="protein sequence ID" value="AUN95120.1"/>
    <property type="molecule type" value="Genomic_DNA"/>
</dbReference>
<dbReference type="PANTHER" id="PTHR45138">
    <property type="entry name" value="REGULATORY COMPONENTS OF SENSORY TRANSDUCTION SYSTEM"/>
    <property type="match status" value="1"/>
</dbReference>
<evidence type="ECO:0000259" key="4">
    <source>
        <dbReference type="PROSITE" id="PS50113"/>
    </source>
</evidence>
<evidence type="ECO:0000256" key="1">
    <source>
        <dbReference type="ARBA" id="ARBA00012528"/>
    </source>
</evidence>
<dbReference type="CDD" id="cd01949">
    <property type="entry name" value="GGDEF"/>
    <property type="match status" value="1"/>
</dbReference>
<dbReference type="GO" id="GO:0043709">
    <property type="term" value="P:cell adhesion involved in single-species biofilm formation"/>
    <property type="evidence" value="ECO:0007669"/>
    <property type="project" value="TreeGrafter"/>
</dbReference>
<organism evidence="6 7">
    <name type="scientific">Pseudazoarcus pumilus</name>
    <dbReference type="NCBI Taxonomy" id="2067960"/>
    <lineage>
        <taxon>Bacteria</taxon>
        <taxon>Pseudomonadati</taxon>
        <taxon>Pseudomonadota</taxon>
        <taxon>Betaproteobacteria</taxon>
        <taxon>Rhodocyclales</taxon>
        <taxon>Zoogloeaceae</taxon>
        <taxon>Pseudazoarcus</taxon>
    </lineage>
</organism>
<evidence type="ECO:0000256" key="3">
    <source>
        <dbReference type="SAM" id="Coils"/>
    </source>
</evidence>
<dbReference type="EC" id="2.7.7.65" evidence="1"/>
<dbReference type="InterPro" id="IPR029787">
    <property type="entry name" value="Nucleotide_cyclase"/>
</dbReference>
<dbReference type="SUPFAM" id="SSF55785">
    <property type="entry name" value="PYP-like sensor domain (PAS domain)"/>
    <property type="match status" value="1"/>
</dbReference>
<dbReference type="AlphaFoldDB" id="A0A2I6S776"/>
<dbReference type="InterPro" id="IPR050469">
    <property type="entry name" value="Diguanylate_Cyclase"/>
</dbReference>
<protein>
    <recommendedName>
        <fullName evidence="1">diguanylate cyclase</fullName>
        <ecNumber evidence="1">2.7.7.65</ecNumber>
    </recommendedName>
</protein>
<dbReference type="KEGG" id="atw:C0099_09330"/>
<dbReference type="PANTHER" id="PTHR45138:SF9">
    <property type="entry name" value="DIGUANYLATE CYCLASE DGCM-RELATED"/>
    <property type="match status" value="1"/>
</dbReference>
<dbReference type="PROSITE" id="PS50113">
    <property type="entry name" value="PAC"/>
    <property type="match status" value="1"/>
</dbReference>
<dbReference type="Proteomes" id="UP000242205">
    <property type="component" value="Chromosome"/>
</dbReference>
<sequence>MREIAHVRSDDDREGWARMLLTPIYGENGRPTHYVAIEHDITDLIAAQRELFEAREALAAQNAQLERRVTERTADLERLATTDSLTGIHNRRYLIERAQQEIARCRRSGRPLSLAMLDLDRFKRVNDRFGHAFGDEVLIGMCEVDSRVLRPSDTLARFGGEEFVLLLPDTDAEGALRVAERVREAVAGMRMQTPQQQPVAITASLGMSTLGDDANDLDQLLRNADEALYRAKAQGRNCVVAAAAASTS</sequence>
<dbReference type="GO" id="GO:1902201">
    <property type="term" value="P:negative regulation of bacterial-type flagellum-dependent cell motility"/>
    <property type="evidence" value="ECO:0007669"/>
    <property type="project" value="TreeGrafter"/>
</dbReference>
<evidence type="ECO:0000256" key="2">
    <source>
        <dbReference type="ARBA" id="ARBA00034247"/>
    </source>
</evidence>
<dbReference type="InterPro" id="IPR000160">
    <property type="entry name" value="GGDEF_dom"/>
</dbReference>
<dbReference type="SUPFAM" id="SSF55073">
    <property type="entry name" value="Nucleotide cyclase"/>
    <property type="match status" value="1"/>
</dbReference>
<comment type="catalytic activity">
    <reaction evidence="2">
        <text>2 GTP = 3',3'-c-di-GMP + 2 diphosphate</text>
        <dbReference type="Rhea" id="RHEA:24898"/>
        <dbReference type="ChEBI" id="CHEBI:33019"/>
        <dbReference type="ChEBI" id="CHEBI:37565"/>
        <dbReference type="ChEBI" id="CHEBI:58805"/>
        <dbReference type="EC" id="2.7.7.65"/>
    </reaction>
</comment>
<dbReference type="Gene3D" id="3.30.70.270">
    <property type="match status" value="1"/>
</dbReference>
<dbReference type="InterPro" id="IPR043128">
    <property type="entry name" value="Rev_trsase/Diguanyl_cyclase"/>
</dbReference>
<name>A0A2I6S776_9RHOO</name>
<evidence type="ECO:0000313" key="6">
    <source>
        <dbReference type="EMBL" id="AUN95120.1"/>
    </source>
</evidence>
<dbReference type="Pfam" id="PF00990">
    <property type="entry name" value="GGDEF"/>
    <property type="match status" value="1"/>
</dbReference>
<evidence type="ECO:0000259" key="5">
    <source>
        <dbReference type="PROSITE" id="PS50887"/>
    </source>
</evidence>
<accession>A0A2I6S776</accession>
<feature type="coiled-coil region" evidence="3">
    <location>
        <begin position="44"/>
        <end position="75"/>
    </location>
</feature>
<reference evidence="6 7" key="1">
    <citation type="submission" date="2018-01" db="EMBL/GenBank/DDBJ databases">
        <authorList>
            <person name="Fu G.-Y."/>
        </authorList>
    </citation>
    <scope>NUCLEOTIDE SEQUENCE [LARGE SCALE GENOMIC DNA]</scope>
    <source>
        <strain evidence="6 7">SY39</strain>
    </source>
</reference>
<gene>
    <name evidence="6" type="ORF">C0099_09330</name>
</gene>
<dbReference type="RefSeq" id="WP_102247186.1">
    <property type="nucleotide sequence ID" value="NZ_CP025682.1"/>
</dbReference>
<dbReference type="Gene3D" id="3.30.450.20">
    <property type="entry name" value="PAS domain"/>
    <property type="match status" value="1"/>
</dbReference>
<dbReference type="OrthoDB" id="9813903at2"/>
<dbReference type="PROSITE" id="PS50887">
    <property type="entry name" value="GGDEF"/>
    <property type="match status" value="1"/>
</dbReference>
<evidence type="ECO:0000313" key="7">
    <source>
        <dbReference type="Proteomes" id="UP000242205"/>
    </source>
</evidence>
<dbReference type="SMART" id="SM00267">
    <property type="entry name" value="GGDEF"/>
    <property type="match status" value="1"/>
</dbReference>
<dbReference type="NCBIfam" id="TIGR00254">
    <property type="entry name" value="GGDEF"/>
    <property type="match status" value="1"/>
</dbReference>
<feature type="domain" description="GGDEF" evidence="5">
    <location>
        <begin position="110"/>
        <end position="244"/>
    </location>
</feature>
<dbReference type="FunFam" id="3.30.70.270:FF:000001">
    <property type="entry name" value="Diguanylate cyclase domain protein"/>
    <property type="match status" value="1"/>
</dbReference>
<feature type="domain" description="PAC" evidence="4">
    <location>
        <begin position="1"/>
        <end position="53"/>
    </location>
</feature>
<keyword evidence="3" id="KW-0175">Coiled coil</keyword>
<dbReference type="InterPro" id="IPR000700">
    <property type="entry name" value="PAS-assoc_C"/>
</dbReference>
<dbReference type="GO" id="GO:0052621">
    <property type="term" value="F:diguanylate cyclase activity"/>
    <property type="evidence" value="ECO:0007669"/>
    <property type="project" value="UniProtKB-EC"/>
</dbReference>
<keyword evidence="7" id="KW-1185">Reference proteome</keyword>
<dbReference type="GO" id="GO:0005886">
    <property type="term" value="C:plasma membrane"/>
    <property type="evidence" value="ECO:0007669"/>
    <property type="project" value="TreeGrafter"/>
</dbReference>
<proteinExistence type="predicted"/>
<dbReference type="InterPro" id="IPR035965">
    <property type="entry name" value="PAS-like_dom_sf"/>
</dbReference>